<evidence type="ECO:0000256" key="5">
    <source>
        <dbReference type="ARBA" id="ARBA00022801"/>
    </source>
</evidence>
<dbReference type="EC" id="3.1.1.-" evidence="8"/>
<dbReference type="Proteomes" id="UP001203852">
    <property type="component" value="Unassembled WGS sequence"/>
</dbReference>
<evidence type="ECO:0000256" key="7">
    <source>
        <dbReference type="ARBA" id="ARBA00023157"/>
    </source>
</evidence>
<evidence type="ECO:0000313" key="10">
    <source>
        <dbReference type="Proteomes" id="UP001203852"/>
    </source>
</evidence>
<dbReference type="PANTHER" id="PTHR33938:SF8">
    <property type="entry name" value="CARBOXYLIC ESTER HYDROLASE"/>
    <property type="match status" value="1"/>
</dbReference>
<name>A0AAN6E5L1_9EURO</name>
<gene>
    <name evidence="9" type="ORF">EDD36DRAFT_425147</name>
</gene>
<dbReference type="PANTHER" id="PTHR33938">
    <property type="entry name" value="FERULOYL ESTERASE B-RELATED"/>
    <property type="match status" value="1"/>
</dbReference>
<dbReference type="EMBL" id="MU404350">
    <property type="protein sequence ID" value="KAI1617862.1"/>
    <property type="molecule type" value="Genomic_DNA"/>
</dbReference>
<keyword evidence="10" id="KW-1185">Reference proteome</keyword>
<evidence type="ECO:0000256" key="6">
    <source>
        <dbReference type="ARBA" id="ARBA00022837"/>
    </source>
</evidence>
<evidence type="ECO:0000256" key="3">
    <source>
        <dbReference type="ARBA" id="ARBA00022723"/>
    </source>
</evidence>
<keyword evidence="7" id="KW-1015">Disulfide bond</keyword>
<keyword evidence="5 8" id="KW-0378">Hydrolase</keyword>
<comment type="caution">
    <text evidence="9">The sequence shown here is derived from an EMBL/GenBank/DDBJ whole genome shotgun (WGS) entry which is preliminary data.</text>
</comment>
<sequence length="325" mass="35410">MLLAQRYPDAYDGILAGAPAINWATFVPGMYYPQFVMNQADYYPPTCVWEAMNNATIEACDSLDGVTDHILSLPGECGFDPHTMVGTSISCDEGTVTINTEDADLMVKFWEGPQYPDGSSIWYGMNKGTSPFDLANTTCSGLNCTSGFPFTIASEWISLFVLQDTTYDLTALGADGFAAVMNLSISAHRALTSTDSPDLFNYRQTGGKILHWHGLADQQIYPTGSEQYYKQVEARDPAVRDFYRFFEAPGVNHCGISAPSGYGLFPEDLMSVLVKWVEDGTAPDVLLASTLDGSQQRNLCPWPQVPAYQGGDAAVAASFECADSY</sequence>
<proteinExistence type="inferred from homology"/>
<evidence type="ECO:0000313" key="9">
    <source>
        <dbReference type="EMBL" id="KAI1617862.1"/>
    </source>
</evidence>
<accession>A0AAN6E5L1</accession>
<dbReference type="InterPro" id="IPR011118">
    <property type="entry name" value="Tannase/feruloyl_esterase"/>
</dbReference>
<organism evidence="9 10">
    <name type="scientific">Exophiala viscosa</name>
    <dbReference type="NCBI Taxonomy" id="2486360"/>
    <lineage>
        <taxon>Eukaryota</taxon>
        <taxon>Fungi</taxon>
        <taxon>Dikarya</taxon>
        <taxon>Ascomycota</taxon>
        <taxon>Pezizomycotina</taxon>
        <taxon>Eurotiomycetes</taxon>
        <taxon>Chaetothyriomycetidae</taxon>
        <taxon>Chaetothyriales</taxon>
        <taxon>Herpotrichiellaceae</taxon>
        <taxon>Exophiala</taxon>
    </lineage>
</organism>
<dbReference type="AlphaFoldDB" id="A0AAN6E5L1"/>
<comment type="similarity">
    <text evidence="1 8">Belongs to the tannase family.</text>
</comment>
<dbReference type="GO" id="GO:0030600">
    <property type="term" value="F:feruloyl esterase activity"/>
    <property type="evidence" value="ECO:0007669"/>
    <property type="project" value="UniProtKB-ARBA"/>
</dbReference>
<keyword evidence="3" id="KW-0479">Metal-binding</keyword>
<reference evidence="9" key="1">
    <citation type="journal article" date="2022" name="bioRxiv">
        <title>Deciphering the potential niche of two novel black yeast fungi from a biological soil crust based on their genomes, phenotypes, and melanin regulation.</title>
        <authorList>
            <consortium name="DOE Joint Genome Institute"/>
            <person name="Carr E.C."/>
            <person name="Barton Q."/>
            <person name="Grambo S."/>
            <person name="Sullivan M."/>
            <person name="Renfro C.M."/>
            <person name="Kuo A."/>
            <person name="Pangilinan J."/>
            <person name="Lipzen A."/>
            <person name="Keymanesh K."/>
            <person name="Savage E."/>
            <person name="Barry K."/>
            <person name="Grigoriev I.V."/>
            <person name="Riekhof W.R."/>
            <person name="Harris S.S."/>
        </authorList>
    </citation>
    <scope>NUCLEOTIDE SEQUENCE</scope>
    <source>
        <strain evidence="9">JF 03-4F</strain>
    </source>
</reference>
<keyword evidence="4" id="KW-0732">Signal</keyword>
<keyword evidence="2" id="KW-0719">Serine esterase</keyword>
<dbReference type="GO" id="GO:0046872">
    <property type="term" value="F:metal ion binding"/>
    <property type="evidence" value="ECO:0007669"/>
    <property type="project" value="UniProtKB-KW"/>
</dbReference>
<keyword evidence="6" id="KW-0106">Calcium</keyword>
<evidence type="ECO:0000256" key="4">
    <source>
        <dbReference type="ARBA" id="ARBA00022729"/>
    </source>
</evidence>
<dbReference type="Pfam" id="PF07519">
    <property type="entry name" value="Tannase"/>
    <property type="match status" value="1"/>
</dbReference>
<protein>
    <recommendedName>
        <fullName evidence="8">Carboxylic ester hydrolase</fullName>
        <ecNumber evidence="8">3.1.1.-</ecNumber>
    </recommendedName>
</protein>
<evidence type="ECO:0000256" key="1">
    <source>
        <dbReference type="ARBA" id="ARBA00006249"/>
    </source>
</evidence>
<evidence type="ECO:0000256" key="8">
    <source>
        <dbReference type="RuleBase" id="RU361238"/>
    </source>
</evidence>
<dbReference type="SUPFAM" id="SSF53474">
    <property type="entry name" value="alpha/beta-Hydrolases"/>
    <property type="match status" value="1"/>
</dbReference>
<dbReference type="InterPro" id="IPR029058">
    <property type="entry name" value="AB_hydrolase_fold"/>
</dbReference>
<evidence type="ECO:0000256" key="2">
    <source>
        <dbReference type="ARBA" id="ARBA00022487"/>
    </source>
</evidence>